<dbReference type="Gene3D" id="3.40.630.30">
    <property type="match status" value="1"/>
</dbReference>
<dbReference type="AlphaFoldDB" id="A0A1J5SJC8"/>
<sequence length="154" mass="16485">MSDLDGIVALQEANQPERGGTLSACLPPARIAGMMSEMPLIVARRDGRVAGYLMTSTREMNADVPVINAMLAAYPGTADAYVYGPICVEAEARGKGLAQAMFSELRRLVPAREGILFIRRDNPASLRAHEKMGIRQVAGFVFAGSEFVVLSCPG</sequence>
<comment type="caution">
    <text evidence="2">The sequence shown here is derived from an EMBL/GenBank/DDBJ whole genome shotgun (WGS) entry which is preliminary data.</text>
</comment>
<evidence type="ECO:0000259" key="1">
    <source>
        <dbReference type="PROSITE" id="PS51186"/>
    </source>
</evidence>
<dbReference type="InterPro" id="IPR000182">
    <property type="entry name" value="GNAT_dom"/>
</dbReference>
<dbReference type="EMBL" id="MLJW01000031">
    <property type="protein sequence ID" value="OIR08530.1"/>
    <property type="molecule type" value="Genomic_DNA"/>
</dbReference>
<evidence type="ECO:0000313" key="2">
    <source>
        <dbReference type="EMBL" id="OIR08530.1"/>
    </source>
</evidence>
<name>A0A1J5SJC8_9ZZZZ</name>
<proteinExistence type="predicted"/>
<dbReference type="CDD" id="cd04301">
    <property type="entry name" value="NAT_SF"/>
    <property type="match status" value="1"/>
</dbReference>
<accession>A0A1J5SJC8</accession>
<reference evidence="2" key="1">
    <citation type="submission" date="2016-10" db="EMBL/GenBank/DDBJ databases">
        <title>Sequence of Gallionella enrichment culture.</title>
        <authorList>
            <person name="Poehlein A."/>
            <person name="Muehling M."/>
            <person name="Daniel R."/>
        </authorList>
    </citation>
    <scope>NUCLEOTIDE SEQUENCE</scope>
</reference>
<gene>
    <name evidence="2" type="ORF">GALL_93240</name>
</gene>
<dbReference type="PROSITE" id="PS51186">
    <property type="entry name" value="GNAT"/>
    <property type="match status" value="1"/>
</dbReference>
<dbReference type="Pfam" id="PF00583">
    <property type="entry name" value="Acetyltransf_1"/>
    <property type="match status" value="1"/>
</dbReference>
<protein>
    <recommendedName>
        <fullName evidence="1">N-acetyltransferase domain-containing protein</fullName>
    </recommendedName>
</protein>
<dbReference type="SUPFAM" id="SSF55729">
    <property type="entry name" value="Acyl-CoA N-acyltransferases (Nat)"/>
    <property type="match status" value="1"/>
</dbReference>
<dbReference type="GO" id="GO:0016747">
    <property type="term" value="F:acyltransferase activity, transferring groups other than amino-acyl groups"/>
    <property type="evidence" value="ECO:0007669"/>
    <property type="project" value="InterPro"/>
</dbReference>
<dbReference type="InterPro" id="IPR016181">
    <property type="entry name" value="Acyl_CoA_acyltransferase"/>
</dbReference>
<organism evidence="2">
    <name type="scientific">mine drainage metagenome</name>
    <dbReference type="NCBI Taxonomy" id="410659"/>
    <lineage>
        <taxon>unclassified sequences</taxon>
        <taxon>metagenomes</taxon>
        <taxon>ecological metagenomes</taxon>
    </lineage>
</organism>
<feature type="domain" description="N-acetyltransferase" evidence="1">
    <location>
        <begin position="1"/>
        <end position="154"/>
    </location>
</feature>